<accession>A0A9D9H0H8</accession>
<dbReference type="EMBL" id="JADIMZ010000004">
    <property type="protein sequence ID" value="MBO8431689.1"/>
    <property type="molecule type" value="Genomic_DNA"/>
</dbReference>
<evidence type="ECO:0000313" key="2">
    <source>
        <dbReference type="Proteomes" id="UP000823612"/>
    </source>
</evidence>
<dbReference type="AlphaFoldDB" id="A0A9D9H0H8"/>
<evidence type="ECO:0000313" key="1">
    <source>
        <dbReference type="EMBL" id="MBO8431689.1"/>
    </source>
</evidence>
<dbReference type="Proteomes" id="UP000823612">
    <property type="component" value="Unassembled WGS sequence"/>
</dbReference>
<name>A0A9D9H0H8_9BACT</name>
<sequence>MRRFASVGSGWLCWIVLAWLLIASGRADAQSFEWKAGAFGFFDNGEYSKMEDGVLSQTMFGIRFSPEVGLKYKDFGLFVGTHLLTSFGSPKYLDKVYFTGYFQYENPRHKFLFGAFPRQGLLDNYTNIYIRDSFQYFRPNMTGLFYQFTGRSQFVNLWLDWTGARSKTVREAFFVGLSGEQRFKWFFVSLLGYYYHYANTRPVSGDGVVHDNGQGQVGIGFDFSGYARRLEKMRFSASFMLGYECKRDHATPVSMPMGFVLDLHAQYWRVGTRTLYYYGQERYTVPTDVWANTYWGNPMLRAKSYLQSEWYVEFFKNDFVEAKAAFVFHLQGSRFGTQQMVRLCVNLDGSIYSKRDPAAEHGRYRFNFL</sequence>
<organism evidence="1 2">
    <name type="scientific">Candidatus Pullibacteroides excrementavium</name>
    <dbReference type="NCBI Taxonomy" id="2840905"/>
    <lineage>
        <taxon>Bacteria</taxon>
        <taxon>Pseudomonadati</taxon>
        <taxon>Bacteroidota</taxon>
        <taxon>Bacteroidia</taxon>
        <taxon>Bacteroidales</taxon>
        <taxon>Candidatus Pullibacteroides</taxon>
    </lineage>
</organism>
<proteinExistence type="predicted"/>
<reference evidence="1" key="2">
    <citation type="journal article" date="2021" name="PeerJ">
        <title>Extensive microbial diversity within the chicken gut microbiome revealed by metagenomics and culture.</title>
        <authorList>
            <person name="Gilroy R."/>
            <person name="Ravi A."/>
            <person name="Getino M."/>
            <person name="Pursley I."/>
            <person name="Horton D.L."/>
            <person name="Alikhan N.F."/>
            <person name="Baker D."/>
            <person name="Gharbi K."/>
            <person name="Hall N."/>
            <person name="Watson M."/>
            <person name="Adriaenssens E.M."/>
            <person name="Foster-Nyarko E."/>
            <person name="Jarju S."/>
            <person name="Secka A."/>
            <person name="Antonio M."/>
            <person name="Oren A."/>
            <person name="Chaudhuri R.R."/>
            <person name="La Ragione R."/>
            <person name="Hildebrand F."/>
            <person name="Pallen M.J."/>
        </authorList>
    </citation>
    <scope>NUCLEOTIDE SEQUENCE</scope>
    <source>
        <strain evidence="1">2889</strain>
    </source>
</reference>
<protein>
    <submittedName>
        <fullName evidence="1">Uncharacterized protein</fullName>
    </submittedName>
</protein>
<gene>
    <name evidence="1" type="ORF">IAB08_00130</name>
</gene>
<reference evidence="1" key="1">
    <citation type="submission" date="2020-10" db="EMBL/GenBank/DDBJ databases">
        <authorList>
            <person name="Gilroy R."/>
        </authorList>
    </citation>
    <scope>NUCLEOTIDE SEQUENCE</scope>
    <source>
        <strain evidence="1">2889</strain>
    </source>
</reference>
<comment type="caution">
    <text evidence="1">The sequence shown here is derived from an EMBL/GenBank/DDBJ whole genome shotgun (WGS) entry which is preliminary data.</text>
</comment>